<comment type="pathway">
    <text evidence="13">Lipid metabolism; leukotriene C4 biosynthesis.</text>
</comment>
<comment type="catalytic activity">
    <reaction evidence="16">
        <text>leukotriene C4 = leukotriene A4 + glutathione</text>
        <dbReference type="Rhea" id="RHEA:17617"/>
        <dbReference type="ChEBI" id="CHEBI:57463"/>
        <dbReference type="ChEBI" id="CHEBI:57925"/>
        <dbReference type="ChEBI" id="CHEBI:57973"/>
        <dbReference type="EC" id="4.4.1.20"/>
    </reaction>
    <physiologicalReaction direction="right-to-left" evidence="16">
        <dbReference type="Rhea" id="RHEA:17619"/>
    </physiologicalReaction>
</comment>
<dbReference type="GeneID" id="23616049"/>
<comment type="subcellular location">
    <subcellularLocation>
        <location evidence="1">Mitochondrion outer membrane</location>
        <topology evidence="1">Multi-pass membrane protein</topology>
    </subcellularLocation>
</comment>
<dbReference type="EMBL" id="QOKY01000135">
    <property type="protein sequence ID" value="RMZ56856.1"/>
    <property type="molecule type" value="Genomic_DNA"/>
</dbReference>
<keyword evidence="10" id="KW-0564">Palmitate</keyword>
<name>A0A087SKB1_AUXPR</name>
<reference evidence="22" key="2">
    <citation type="submission" date="2015-08" db="EMBL/GenBank/DDBJ databases">
        <authorList>
            <person name="Babu N.S."/>
            <person name="Beckwith C.J."/>
            <person name="Beseler K.G."/>
            <person name="Brison A."/>
            <person name="Carone J.V."/>
            <person name="Caskin T.P."/>
            <person name="Diamond M."/>
            <person name="Durham M.E."/>
            <person name="Foxe J.M."/>
            <person name="Go M."/>
            <person name="Henderson B.A."/>
            <person name="Jones I.B."/>
            <person name="McGettigan J.A."/>
            <person name="Micheletti S.J."/>
            <person name="Nasrallah M.E."/>
            <person name="Ortiz D."/>
            <person name="Piller C.R."/>
            <person name="Privatt S.R."/>
            <person name="Schneider S.L."/>
            <person name="Sharp S."/>
            <person name="Smith T.C."/>
            <person name="Stanton J.D."/>
            <person name="Ullery H.E."/>
            <person name="Wilson R.J."/>
            <person name="Serrano M.G."/>
            <person name="Buck G."/>
            <person name="Lee V."/>
            <person name="Wang Y."/>
            <person name="Carvalho R."/>
            <person name="Voegtly L."/>
            <person name="Shi R."/>
            <person name="Duckworth R."/>
            <person name="Johnson A."/>
            <person name="Loviza R."/>
            <person name="Walstead R."/>
            <person name="Shah Z."/>
            <person name="Kiflezghi M."/>
            <person name="Wade K."/>
            <person name="Ball S.L."/>
            <person name="Bradley K.W."/>
            <person name="Asai D.J."/>
            <person name="Bowman C.A."/>
            <person name="Russell D.A."/>
            <person name="Pope W.H."/>
            <person name="Jacobs-Sera D."/>
            <person name="Hendrix R.W."/>
            <person name="Hatfull G.F."/>
        </authorList>
    </citation>
    <scope>NUCLEOTIDE SEQUENCE</scope>
</reference>
<evidence type="ECO:0000256" key="13">
    <source>
        <dbReference type="ARBA" id="ARBA00037884"/>
    </source>
</evidence>
<dbReference type="PANTHER" id="PTHR10250:SF26">
    <property type="entry name" value="GLUTATHIONE S-TRANSFERASE 3, MITOCHONDRIAL"/>
    <property type="match status" value="1"/>
</dbReference>
<keyword evidence="12" id="KW-0449">Lipoprotein</keyword>
<evidence type="ECO:0000256" key="18">
    <source>
        <dbReference type="ARBA" id="ARBA00069748"/>
    </source>
</evidence>
<evidence type="ECO:0000256" key="8">
    <source>
        <dbReference type="ARBA" id="ARBA00023128"/>
    </source>
</evidence>
<keyword evidence="6" id="KW-0560">Oxidoreductase</keyword>
<evidence type="ECO:0000256" key="19">
    <source>
        <dbReference type="ARBA" id="ARBA00075145"/>
    </source>
</evidence>
<evidence type="ECO:0000256" key="6">
    <source>
        <dbReference type="ARBA" id="ARBA00023002"/>
    </source>
</evidence>
<comment type="catalytic activity">
    <reaction evidence="17">
        <text>15-deoxy-Delta(12,14)-prostaglandin J2 + glutathione = 15-deoxy-Delta(12,14)-prostaglandin J2-S-(R)-glutathione</text>
        <dbReference type="Rhea" id="RHEA:75963"/>
        <dbReference type="ChEBI" id="CHEBI:57925"/>
        <dbReference type="ChEBI" id="CHEBI:85236"/>
        <dbReference type="ChEBI" id="CHEBI:194498"/>
    </reaction>
    <physiologicalReaction direction="left-to-right" evidence="17">
        <dbReference type="Rhea" id="RHEA:75964"/>
    </physiologicalReaction>
</comment>
<reference evidence="26" key="3">
    <citation type="journal article" date="2018" name="Algal Res.">
        <title>Characterization of plant carbon substrate utilization by Auxenochlorella protothecoides.</title>
        <authorList>
            <person name="Vogler B.W."/>
            <person name="Starkenburg S.R."/>
            <person name="Sudasinghe N."/>
            <person name="Schambach J.Y."/>
            <person name="Rollin J.A."/>
            <person name="Pattathil S."/>
            <person name="Barry A.N."/>
        </authorList>
    </citation>
    <scope>NUCLEOTIDE SEQUENCE [LARGE SCALE GENOMIC DNA]</scope>
    <source>
        <strain evidence="26">UTEX 25</strain>
    </source>
</reference>
<organism evidence="23 25">
    <name type="scientific">Auxenochlorella protothecoides</name>
    <name type="common">Green microalga</name>
    <name type="synonym">Chlorella protothecoides</name>
    <dbReference type="NCBI Taxonomy" id="3075"/>
    <lineage>
        <taxon>Eukaryota</taxon>
        <taxon>Viridiplantae</taxon>
        <taxon>Chlorophyta</taxon>
        <taxon>core chlorophytes</taxon>
        <taxon>Trebouxiophyceae</taxon>
        <taxon>Chlorellales</taxon>
        <taxon>Chlorellaceae</taxon>
        <taxon>Auxenochlorella</taxon>
    </lineage>
</organism>
<evidence type="ECO:0000256" key="10">
    <source>
        <dbReference type="ARBA" id="ARBA00023139"/>
    </source>
</evidence>
<dbReference type="Pfam" id="PF01124">
    <property type="entry name" value="MAPEG"/>
    <property type="match status" value="1"/>
</dbReference>
<gene>
    <name evidence="24" type="ORF">APUTEX25_002945</name>
    <name evidence="23" type="ORF">F751_4658</name>
    <name evidence="22" type="ORF">g.17915</name>
</gene>
<keyword evidence="9 21" id="KW-0472">Membrane</keyword>
<evidence type="ECO:0000256" key="12">
    <source>
        <dbReference type="ARBA" id="ARBA00023288"/>
    </source>
</evidence>
<feature type="transmembrane region" description="Helical" evidence="21">
    <location>
        <begin position="77"/>
        <end position="98"/>
    </location>
</feature>
<dbReference type="FunFam" id="1.20.120.550:FF:000004">
    <property type="entry name" value="Microsomal glutathione S-transferase 3"/>
    <property type="match status" value="1"/>
</dbReference>
<proteinExistence type="predicted"/>
<dbReference type="OrthoDB" id="410651at2759"/>
<evidence type="ECO:0000256" key="17">
    <source>
        <dbReference type="ARBA" id="ARBA00051411"/>
    </source>
</evidence>
<dbReference type="PANTHER" id="PTHR10250">
    <property type="entry name" value="MICROSOMAL GLUTATHIONE S-TRANSFERASE"/>
    <property type="match status" value="1"/>
</dbReference>
<dbReference type="GO" id="GO:0005783">
    <property type="term" value="C:endoplasmic reticulum"/>
    <property type="evidence" value="ECO:0007669"/>
    <property type="project" value="TreeGrafter"/>
</dbReference>
<dbReference type="AlphaFoldDB" id="A0A087SKB1"/>
<evidence type="ECO:0000256" key="9">
    <source>
        <dbReference type="ARBA" id="ARBA00023136"/>
    </source>
</evidence>
<evidence type="ECO:0000313" key="26">
    <source>
        <dbReference type="Proteomes" id="UP000279271"/>
    </source>
</evidence>
<keyword evidence="2 23" id="KW-0808">Transferase</keyword>
<dbReference type="EC" id="4.4.1.20" evidence="15"/>
<evidence type="ECO:0000256" key="16">
    <source>
        <dbReference type="ARBA" id="ARBA00049298"/>
    </source>
</evidence>
<dbReference type="GO" id="GO:0004464">
    <property type="term" value="F:leukotriene-C4 synthase activity"/>
    <property type="evidence" value="ECO:0007669"/>
    <property type="project" value="UniProtKB-EC"/>
</dbReference>
<dbReference type="InterPro" id="IPR023352">
    <property type="entry name" value="MAPEG-like_dom_sf"/>
</dbReference>
<keyword evidence="4" id="KW-1000">Mitochondrion outer membrane</keyword>
<keyword evidence="8" id="KW-0496">Mitochondrion</keyword>
<sequence length="143" mass="15662">MSLALVPQHGYVLGTLVGGVLVQNVWMAIQVGMARRKYKVCYPTMYAKEDTPDAKTFNCVQRAHQNTLEMISTFNTLLIVAGARYPIAASVAGLVYIVGRIVFFKGYSTGKADNRRRGAFNAFGLLALIGMVGRWGIELATSR</sequence>
<keyword evidence="7" id="KW-0443">Lipid metabolism</keyword>
<dbReference type="GO" id="GO:0006629">
    <property type="term" value="P:lipid metabolic process"/>
    <property type="evidence" value="ECO:0007669"/>
    <property type="project" value="UniProtKB-KW"/>
</dbReference>
<keyword evidence="3 21" id="KW-0812">Transmembrane</keyword>
<keyword evidence="25" id="KW-1185">Reference proteome</keyword>
<evidence type="ECO:0000256" key="20">
    <source>
        <dbReference type="ARBA" id="ARBA00076908"/>
    </source>
</evidence>
<accession>A0A087SKB1</accession>
<dbReference type="EMBL" id="GDKF01007344">
    <property type="protein sequence ID" value="JAT71278.1"/>
    <property type="molecule type" value="Transcribed_RNA"/>
</dbReference>
<evidence type="ECO:0000313" key="22">
    <source>
        <dbReference type="EMBL" id="JAT71278.1"/>
    </source>
</evidence>
<dbReference type="RefSeq" id="XP_011399061.1">
    <property type="nucleotide sequence ID" value="XM_011400759.1"/>
</dbReference>
<evidence type="ECO:0000313" key="25">
    <source>
        <dbReference type="Proteomes" id="UP000028924"/>
    </source>
</evidence>
<dbReference type="GO" id="GO:0004364">
    <property type="term" value="F:glutathione transferase activity"/>
    <property type="evidence" value="ECO:0007669"/>
    <property type="project" value="TreeGrafter"/>
</dbReference>
<feature type="transmembrane region" description="Helical" evidence="21">
    <location>
        <begin position="12"/>
        <end position="29"/>
    </location>
</feature>
<evidence type="ECO:0000256" key="3">
    <source>
        <dbReference type="ARBA" id="ARBA00022692"/>
    </source>
</evidence>
<evidence type="ECO:0000256" key="14">
    <source>
        <dbReference type="ARBA" id="ARBA00037916"/>
    </source>
</evidence>
<dbReference type="EMBL" id="KL662127">
    <property type="protein sequence ID" value="KFM26165.1"/>
    <property type="molecule type" value="Genomic_DNA"/>
</dbReference>
<reference evidence="24" key="4">
    <citation type="submission" date="2018-10" db="EMBL/GenBank/DDBJ databases">
        <authorList>
            <person name="Hovde B."/>
            <person name="Zhang X."/>
        </authorList>
    </citation>
    <scope>NUCLEOTIDE SEQUENCE [LARGE SCALE GENOMIC DNA]</scope>
    <source>
        <strain evidence="24">UTEX 25</strain>
    </source>
</reference>
<evidence type="ECO:0000256" key="4">
    <source>
        <dbReference type="ARBA" id="ARBA00022787"/>
    </source>
</evidence>
<protein>
    <recommendedName>
        <fullName evidence="18">Glutathione S-transferase 3, mitochondrial</fullName>
        <ecNumber evidence="15">4.4.1.20</ecNumber>
    </recommendedName>
    <alternativeName>
        <fullName evidence="19">Glutathione peroxidase MGST3</fullName>
    </alternativeName>
    <alternativeName>
        <fullName evidence="20">LTC4 synthase MGST3</fullName>
    </alternativeName>
</protein>
<dbReference type="Proteomes" id="UP000028924">
    <property type="component" value="Unassembled WGS sequence"/>
</dbReference>
<dbReference type="STRING" id="3075.A0A087SKB1"/>
<evidence type="ECO:0000313" key="24">
    <source>
        <dbReference type="EMBL" id="RMZ56856.1"/>
    </source>
</evidence>
<reference evidence="24" key="5">
    <citation type="submission" date="2018-11" db="EMBL/GenBank/DDBJ databases">
        <title>Characterization of plant carbon substrate utilization by Auxenochlorella protothecoides.</title>
        <authorList>
            <person name="Vogler B.W."/>
            <person name="Starkenburg S.R."/>
            <person name="Sudasinghe N."/>
            <person name="Schambach J.Y."/>
            <person name="Rollin J.A."/>
            <person name="Pattathil S."/>
            <person name="Barry A.N."/>
        </authorList>
    </citation>
    <scope>NUCLEOTIDE SEQUENCE [LARGE SCALE GENOMIC DNA]</scope>
    <source>
        <strain evidence="24">UTEX 25</strain>
    </source>
</reference>
<dbReference type="Gene3D" id="1.20.120.550">
    <property type="entry name" value="Membrane associated eicosanoid/glutathione metabolism-like domain"/>
    <property type="match status" value="1"/>
</dbReference>
<comment type="pathway">
    <text evidence="14">Lipid metabolism; arachidonate metabolism.</text>
</comment>
<evidence type="ECO:0000256" key="11">
    <source>
        <dbReference type="ARBA" id="ARBA00023239"/>
    </source>
</evidence>
<dbReference type="GO" id="GO:0006691">
    <property type="term" value="P:leukotriene metabolic process"/>
    <property type="evidence" value="ECO:0007669"/>
    <property type="project" value="UniProtKB-ARBA"/>
</dbReference>
<dbReference type="GO" id="GO:0004602">
    <property type="term" value="F:glutathione peroxidase activity"/>
    <property type="evidence" value="ECO:0007669"/>
    <property type="project" value="TreeGrafter"/>
</dbReference>
<dbReference type="InterPro" id="IPR050997">
    <property type="entry name" value="MAPEG"/>
</dbReference>
<dbReference type="GO" id="GO:0005635">
    <property type="term" value="C:nuclear envelope"/>
    <property type="evidence" value="ECO:0007669"/>
    <property type="project" value="TreeGrafter"/>
</dbReference>
<evidence type="ECO:0000256" key="7">
    <source>
        <dbReference type="ARBA" id="ARBA00023098"/>
    </source>
</evidence>
<dbReference type="Proteomes" id="UP000279271">
    <property type="component" value="Unassembled WGS sequence"/>
</dbReference>
<keyword evidence="5 21" id="KW-1133">Transmembrane helix</keyword>
<evidence type="ECO:0000256" key="2">
    <source>
        <dbReference type="ARBA" id="ARBA00022679"/>
    </source>
</evidence>
<dbReference type="eggNOG" id="ENOG502S4E5">
    <property type="taxonomic scope" value="Eukaryota"/>
</dbReference>
<feature type="transmembrane region" description="Helical" evidence="21">
    <location>
        <begin position="118"/>
        <end position="137"/>
    </location>
</feature>
<keyword evidence="11" id="KW-0456">Lyase</keyword>
<dbReference type="KEGG" id="apro:F751_4658"/>
<dbReference type="GO" id="GO:0005741">
    <property type="term" value="C:mitochondrial outer membrane"/>
    <property type="evidence" value="ECO:0007669"/>
    <property type="project" value="UniProtKB-SubCell"/>
</dbReference>
<evidence type="ECO:0000256" key="5">
    <source>
        <dbReference type="ARBA" id="ARBA00022989"/>
    </source>
</evidence>
<reference evidence="23 25" key="1">
    <citation type="journal article" date="2014" name="BMC Genomics">
        <title>Oil accumulation mechanisms of the oleaginous microalga Chlorella protothecoides revealed through its genome, transcriptomes, and proteomes.</title>
        <authorList>
            <person name="Gao C."/>
            <person name="Wang Y."/>
            <person name="Shen Y."/>
            <person name="Yan D."/>
            <person name="He X."/>
            <person name="Dai J."/>
            <person name="Wu Q."/>
        </authorList>
    </citation>
    <scope>NUCLEOTIDE SEQUENCE [LARGE SCALE GENOMIC DNA]</scope>
    <source>
        <strain evidence="23 25">0710</strain>
    </source>
</reference>
<dbReference type="InterPro" id="IPR001129">
    <property type="entry name" value="Membr-assoc_MAPEG"/>
</dbReference>
<evidence type="ECO:0000256" key="15">
    <source>
        <dbReference type="ARBA" id="ARBA00039056"/>
    </source>
</evidence>
<evidence type="ECO:0000256" key="21">
    <source>
        <dbReference type="SAM" id="Phobius"/>
    </source>
</evidence>
<dbReference type="SUPFAM" id="SSF161084">
    <property type="entry name" value="MAPEG domain-like"/>
    <property type="match status" value="1"/>
</dbReference>
<evidence type="ECO:0000313" key="23">
    <source>
        <dbReference type="EMBL" id="KFM26165.1"/>
    </source>
</evidence>
<evidence type="ECO:0000256" key="1">
    <source>
        <dbReference type="ARBA" id="ARBA00004374"/>
    </source>
</evidence>